<dbReference type="Proteomes" id="UP000033097">
    <property type="component" value="Chromosome"/>
</dbReference>
<comment type="similarity">
    <text evidence="6">Belongs to the binding-protein-dependent transport system permease family.</text>
</comment>
<dbReference type="InterPro" id="IPR051204">
    <property type="entry name" value="ABC_transp_perm/SBD"/>
</dbReference>
<evidence type="ECO:0000313" key="8">
    <source>
        <dbReference type="EMBL" id="AKB64201.1"/>
    </source>
</evidence>
<dbReference type="PROSITE" id="PS50928">
    <property type="entry name" value="ABC_TM1"/>
    <property type="match status" value="1"/>
</dbReference>
<dbReference type="InterPro" id="IPR035906">
    <property type="entry name" value="MetI-like_sf"/>
</dbReference>
<organism evidence="8 9">
    <name type="scientific">Methanosarcina mazei S-6</name>
    <dbReference type="NCBI Taxonomy" id="213585"/>
    <lineage>
        <taxon>Archaea</taxon>
        <taxon>Methanobacteriati</taxon>
        <taxon>Methanobacteriota</taxon>
        <taxon>Stenosarchaea group</taxon>
        <taxon>Methanomicrobia</taxon>
        <taxon>Methanosarcinales</taxon>
        <taxon>Methanosarcinaceae</taxon>
        <taxon>Methanosarcina</taxon>
    </lineage>
</organism>
<dbReference type="PATRIC" id="fig|213585.10.peg.1246"/>
<dbReference type="PANTHER" id="PTHR30177:SF4">
    <property type="entry name" value="OSMOPROTECTANT IMPORT PERMEASE PROTEIN OSMW"/>
    <property type="match status" value="1"/>
</dbReference>
<sequence length="206" mass="22056">MVITAEILEATLEHLFLAYTALLVGALVSVPLIFLSLYNAKLASLVMRFSNLVQAVPSFAVVAVVVPLIGIGFFPAVIAIMLRVLLPIVKNTYIGLFNVDPALLDSAKGIGMTDFQVLRYVRLPNAYPAIFAGIKFAAILANSIAVLTALIGGGGLGSMIFEGLTNFNTSKILAGTFPVILIALFLDFFFSALEKRLTPEYLKKSG</sequence>
<dbReference type="SUPFAM" id="SSF161098">
    <property type="entry name" value="MetI-like"/>
    <property type="match status" value="1"/>
</dbReference>
<feature type="domain" description="ABC transmembrane type-1" evidence="7">
    <location>
        <begin position="11"/>
        <end position="190"/>
    </location>
</feature>
<dbReference type="FunFam" id="1.10.3720.10:FF:000001">
    <property type="entry name" value="Glycine betaine ABC transporter, permease"/>
    <property type="match status" value="1"/>
</dbReference>
<keyword evidence="4 6" id="KW-1133">Transmembrane helix</keyword>
<evidence type="ECO:0000256" key="5">
    <source>
        <dbReference type="ARBA" id="ARBA00023136"/>
    </source>
</evidence>
<dbReference type="STRING" id="213585.MSMAS_1005"/>
<evidence type="ECO:0000256" key="3">
    <source>
        <dbReference type="ARBA" id="ARBA00022692"/>
    </source>
</evidence>
<evidence type="ECO:0000256" key="1">
    <source>
        <dbReference type="ARBA" id="ARBA00004141"/>
    </source>
</evidence>
<feature type="transmembrane region" description="Helical" evidence="6">
    <location>
        <begin position="129"/>
        <end position="152"/>
    </location>
</feature>
<keyword evidence="5 6" id="KW-0472">Membrane</keyword>
<proteinExistence type="inferred from homology"/>
<evidence type="ECO:0000256" key="6">
    <source>
        <dbReference type="RuleBase" id="RU363032"/>
    </source>
</evidence>
<dbReference type="GO" id="GO:0031460">
    <property type="term" value="P:glycine betaine transport"/>
    <property type="evidence" value="ECO:0007669"/>
    <property type="project" value="TreeGrafter"/>
</dbReference>
<keyword evidence="3 6" id="KW-0812">Transmembrane</keyword>
<comment type="subcellular location">
    <subcellularLocation>
        <location evidence="6">Cell membrane</location>
        <topology evidence="6">Multi-pass membrane protein</topology>
    </subcellularLocation>
    <subcellularLocation>
        <location evidence="1">Membrane</location>
        <topology evidence="1">Multi-pass membrane protein</topology>
    </subcellularLocation>
</comment>
<evidence type="ECO:0000259" key="7">
    <source>
        <dbReference type="PROSITE" id="PS50928"/>
    </source>
</evidence>
<evidence type="ECO:0000313" key="9">
    <source>
        <dbReference type="Proteomes" id="UP000033097"/>
    </source>
</evidence>
<dbReference type="InterPro" id="IPR000515">
    <property type="entry name" value="MetI-like"/>
</dbReference>
<reference evidence="8 9" key="1">
    <citation type="submission" date="2014-07" db="EMBL/GenBank/DDBJ databases">
        <title>Methanogenic archaea and the global carbon cycle.</title>
        <authorList>
            <person name="Henriksen J.R."/>
            <person name="Luke J."/>
            <person name="Reinhart S."/>
            <person name="Benedict M.N."/>
            <person name="Youngblut N.D."/>
            <person name="Metcalf M.E."/>
            <person name="Whitaker R.J."/>
            <person name="Metcalf W.W."/>
        </authorList>
    </citation>
    <scope>NUCLEOTIDE SEQUENCE [LARGE SCALE GENOMIC DNA]</scope>
    <source>
        <strain evidence="8 9">S-6</strain>
    </source>
</reference>
<dbReference type="GO" id="GO:0055085">
    <property type="term" value="P:transmembrane transport"/>
    <property type="evidence" value="ECO:0007669"/>
    <property type="project" value="InterPro"/>
</dbReference>
<keyword evidence="2 6" id="KW-0813">Transport</keyword>
<dbReference type="EMBL" id="CP009512">
    <property type="protein sequence ID" value="AKB64201.1"/>
    <property type="molecule type" value="Genomic_DNA"/>
</dbReference>
<dbReference type="AlphaFoldDB" id="A0A0E3LTV9"/>
<gene>
    <name evidence="8" type="ORF">MSMAS_1005</name>
</gene>
<feature type="transmembrane region" description="Helical" evidence="6">
    <location>
        <begin position="172"/>
        <end position="193"/>
    </location>
</feature>
<evidence type="ECO:0000256" key="2">
    <source>
        <dbReference type="ARBA" id="ARBA00022448"/>
    </source>
</evidence>
<protein>
    <submittedName>
        <fullName evidence="8">Glycine betaine transport system, permease protein</fullName>
    </submittedName>
</protein>
<dbReference type="PANTHER" id="PTHR30177">
    <property type="entry name" value="GLYCINE BETAINE/L-PROLINE TRANSPORT SYSTEM PERMEASE PROTEIN PROW"/>
    <property type="match status" value="1"/>
</dbReference>
<feature type="transmembrane region" description="Helical" evidence="6">
    <location>
        <begin position="58"/>
        <end position="86"/>
    </location>
</feature>
<dbReference type="KEGG" id="mmj:MSMAS_1005"/>
<dbReference type="Pfam" id="PF00528">
    <property type="entry name" value="BPD_transp_1"/>
    <property type="match status" value="1"/>
</dbReference>
<dbReference type="HOGENOM" id="CLU_046113_7_2_2"/>
<dbReference type="RefSeq" id="WP_048046354.1">
    <property type="nucleotide sequence ID" value="NZ_CP009512.1"/>
</dbReference>
<feature type="transmembrane region" description="Helical" evidence="6">
    <location>
        <begin position="16"/>
        <end position="38"/>
    </location>
</feature>
<dbReference type="CDD" id="cd06261">
    <property type="entry name" value="TM_PBP2"/>
    <property type="match status" value="1"/>
</dbReference>
<name>A0A0E3LTV9_METMZ</name>
<dbReference type="GO" id="GO:0005886">
    <property type="term" value="C:plasma membrane"/>
    <property type="evidence" value="ECO:0007669"/>
    <property type="project" value="UniProtKB-SubCell"/>
</dbReference>
<dbReference type="GeneID" id="24838638"/>
<accession>A0A0E3LTV9</accession>
<evidence type="ECO:0000256" key="4">
    <source>
        <dbReference type="ARBA" id="ARBA00022989"/>
    </source>
</evidence>
<dbReference type="Gene3D" id="1.10.3720.10">
    <property type="entry name" value="MetI-like"/>
    <property type="match status" value="1"/>
</dbReference>